<accession>A0A5B0RK22</accession>
<evidence type="ECO:0000313" key="2">
    <source>
        <dbReference type="Proteomes" id="UP000325313"/>
    </source>
</evidence>
<dbReference type="EMBL" id="VDEP01000180">
    <property type="protein sequence ID" value="KAA1125283.1"/>
    <property type="molecule type" value="Genomic_DNA"/>
</dbReference>
<gene>
    <name evidence="1" type="ORF">PGTUg99_008575</name>
</gene>
<organism evidence="1 2">
    <name type="scientific">Puccinia graminis f. sp. tritici</name>
    <dbReference type="NCBI Taxonomy" id="56615"/>
    <lineage>
        <taxon>Eukaryota</taxon>
        <taxon>Fungi</taxon>
        <taxon>Dikarya</taxon>
        <taxon>Basidiomycota</taxon>
        <taxon>Pucciniomycotina</taxon>
        <taxon>Pucciniomycetes</taxon>
        <taxon>Pucciniales</taxon>
        <taxon>Pucciniaceae</taxon>
        <taxon>Puccinia</taxon>
    </lineage>
</organism>
<proteinExistence type="predicted"/>
<comment type="caution">
    <text evidence="1">The sequence shown here is derived from an EMBL/GenBank/DDBJ whole genome shotgun (WGS) entry which is preliminary data.</text>
</comment>
<name>A0A5B0RK22_PUCGR</name>
<dbReference type="Proteomes" id="UP000325313">
    <property type="component" value="Unassembled WGS sequence"/>
</dbReference>
<sequence>MVAGYPLRIPAIRWRIPPSANGYGFGCGWPLFPPNLADIRVSPGIPEAERRKVSGWKETAGITNPCP</sequence>
<protein>
    <submittedName>
        <fullName evidence="1">Uncharacterized protein</fullName>
    </submittedName>
</protein>
<reference evidence="1 2" key="1">
    <citation type="submission" date="2019-05" db="EMBL/GenBank/DDBJ databases">
        <title>Emergence of the Ug99 lineage of the wheat stem rust pathogen through somatic hybridization.</title>
        <authorList>
            <person name="Li F."/>
            <person name="Upadhyaya N.M."/>
            <person name="Sperschneider J."/>
            <person name="Matny O."/>
            <person name="Nguyen-Phuc H."/>
            <person name="Mago R."/>
            <person name="Raley C."/>
            <person name="Miller M.E."/>
            <person name="Silverstein K.A.T."/>
            <person name="Henningsen E."/>
            <person name="Hirsch C.D."/>
            <person name="Visser B."/>
            <person name="Pretorius Z.A."/>
            <person name="Steffenson B.J."/>
            <person name="Schwessinger B."/>
            <person name="Dodds P.N."/>
            <person name="Figueroa M."/>
        </authorList>
    </citation>
    <scope>NUCLEOTIDE SEQUENCE [LARGE SCALE GENOMIC DNA]</scope>
    <source>
        <strain evidence="1 2">Ug99</strain>
    </source>
</reference>
<dbReference type="AlphaFoldDB" id="A0A5B0RK22"/>
<evidence type="ECO:0000313" key="1">
    <source>
        <dbReference type="EMBL" id="KAA1125283.1"/>
    </source>
</evidence>